<gene>
    <name evidence="2" type="ordered locus">Clocel_0137</name>
</gene>
<keyword evidence="3" id="KW-1185">Reference proteome</keyword>
<dbReference type="KEGG" id="ccb:Clocel_0137"/>
<keyword evidence="1" id="KW-0812">Transmembrane</keyword>
<dbReference type="InterPro" id="IPR046664">
    <property type="entry name" value="DUF6773"/>
</dbReference>
<reference evidence="2 3" key="1">
    <citation type="submission" date="2010-08" db="EMBL/GenBank/DDBJ databases">
        <title>Complete sequence of Clostridium cellulovorans 743B.</title>
        <authorList>
            <consortium name="US DOE Joint Genome Institute"/>
            <person name="Lucas S."/>
            <person name="Copeland A."/>
            <person name="Lapidus A."/>
            <person name="Cheng J.-F."/>
            <person name="Bruce D."/>
            <person name="Goodwin L."/>
            <person name="Pitluck S."/>
            <person name="Chertkov O."/>
            <person name="Detter J.C."/>
            <person name="Han C."/>
            <person name="Tapia R."/>
            <person name="Land M."/>
            <person name="Hauser L."/>
            <person name="Chang Y.-J."/>
            <person name="Jeffries C."/>
            <person name="Kyrpides N."/>
            <person name="Ivanova N."/>
            <person name="Mikhailova N."/>
            <person name="Hemme C.L."/>
            <person name="Woyke T."/>
        </authorList>
    </citation>
    <scope>NUCLEOTIDE SEQUENCE [LARGE SCALE GENOMIC DNA]</scope>
    <source>
        <strain evidence="3">ATCC 35296 / DSM 3052 / OCM 3 / 743B</strain>
    </source>
</reference>
<evidence type="ECO:0000256" key="1">
    <source>
        <dbReference type="SAM" id="Phobius"/>
    </source>
</evidence>
<dbReference type="RefSeq" id="WP_010075318.1">
    <property type="nucleotide sequence ID" value="NC_014393.1"/>
</dbReference>
<sequence length="149" mass="16982">MKLFKSKYDDERINSLIYKASFNTVVLLQIALLGDFIVRTLILNHPLRESISSLIIFIIGAIYMCTCIIINGAYGTMVSENKFNLKRKRVYIYLIGSAFVAIMINITDGDDFYSKKGLLKFGFDFVAFFILTYFSSSALNKLLTNKKGR</sequence>
<dbReference type="STRING" id="573061.Clocel_0137"/>
<protein>
    <submittedName>
        <fullName evidence="2">Uncharacterized protein</fullName>
    </submittedName>
</protein>
<name>D9SNQ5_CLOC7</name>
<organism evidence="2 3">
    <name type="scientific">Clostridium cellulovorans (strain ATCC 35296 / DSM 3052 / OCM 3 / 743B)</name>
    <dbReference type="NCBI Taxonomy" id="573061"/>
    <lineage>
        <taxon>Bacteria</taxon>
        <taxon>Bacillati</taxon>
        <taxon>Bacillota</taxon>
        <taxon>Clostridia</taxon>
        <taxon>Eubacteriales</taxon>
        <taxon>Clostridiaceae</taxon>
        <taxon>Clostridium</taxon>
    </lineage>
</organism>
<feature type="transmembrane region" description="Helical" evidence="1">
    <location>
        <begin position="118"/>
        <end position="139"/>
    </location>
</feature>
<proteinExistence type="predicted"/>
<dbReference type="EMBL" id="CP002160">
    <property type="protein sequence ID" value="ADL49926.1"/>
    <property type="molecule type" value="Genomic_DNA"/>
</dbReference>
<dbReference type="Proteomes" id="UP000002730">
    <property type="component" value="Chromosome"/>
</dbReference>
<evidence type="ECO:0000313" key="2">
    <source>
        <dbReference type="EMBL" id="ADL49926.1"/>
    </source>
</evidence>
<feature type="transmembrane region" description="Helical" evidence="1">
    <location>
        <begin position="20"/>
        <end position="42"/>
    </location>
</feature>
<feature type="transmembrane region" description="Helical" evidence="1">
    <location>
        <begin position="54"/>
        <end position="78"/>
    </location>
</feature>
<evidence type="ECO:0000313" key="3">
    <source>
        <dbReference type="Proteomes" id="UP000002730"/>
    </source>
</evidence>
<feature type="transmembrane region" description="Helical" evidence="1">
    <location>
        <begin position="90"/>
        <end position="106"/>
    </location>
</feature>
<dbReference type="Pfam" id="PF20563">
    <property type="entry name" value="DUF6773"/>
    <property type="match status" value="1"/>
</dbReference>
<keyword evidence="1" id="KW-1133">Transmembrane helix</keyword>
<dbReference type="AlphaFoldDB" id="D9SNQ5"/>
<accession>D9SNQ5</accession>
<keyword evidence="1" id="KW-0472">Membrane</keyword>
<dbReference type="HOGENOM" id="CLU_1746429_0_0_9"/>